<comment type="similarity">
    <text evidence="2">Belongs to the SusD family.</text>
</comment>
<evidence type="ECO:0000256" key="1">
    <source>
        <dbReference type="ARBA" id="ARBA00004442"/>
    </source>
</evidence>
<name>A0A0F5JGX7_9BACT</name>
<evidence type="ECO:0000256" key="6">
    <source>
        <dbReference type="SAM" id="SignalP"/>
    </source>
</evidence>
<evidence type="ECO:0000313" key="10">
    <source>
        <dbReference type="Proteomes" id="UP000033047"/>
    </source>
</evidence>
<evidence type="ECO:0000256" key="3">
    <source>
        <dbReference type="ARBA" id="ARBA00022729"/>
    </source>
</evidence>
<dbReference type="HOGENOM" id="CLU_015553_3_2_10"/>
<comment type="caution">
    <text evidence="9">The sequence shown here is derived from an EMBL/GenBank/DDBJ whole genome shotgun (WGS) entry which is preliminary data.</text>
</comment>
<keyword evidence="5" id="KW-0998">Cell outer membrane</keyword>
<dbReference type="Gene3D" id="1.25.40.390">
    <property type="match status" value="1"/>
</dbReference>
<organism evidence="9 10">
    <name type="scientific">Parabacteroides goldsteinii DSM 19448 = WAL 12034</name>
    <dbReference type="NCBI Taxonomy" id="927665"/>
    <lineage>
        <taxon>Bacteria</taxon>
        <taxon>Pseudomonadati</taxon>
        <taxon>Bacteroidota</taxon>
        <taxon>Bacteroidia</taxon>
        <taxon>Bacteroidales</taxon>
        <taxon>Tannerellaceae</taxon>
        <taxon>Parabacteroides</taxon>
    </lineage>
</organism>
<evidence type="ECO:0008006" key="11">
    <source>
        <dbReference type="Google" id="ProtNLM"/>
    </source>
</evidence>
<dbReference type="PATRIC" id="fig|927665.4.peg.1682"/>
<dbReference type="InterPro" id="IPR011990">
    <property type="entry name" value="TPR-like_helical_dom_sf"/>
</dbReference>
<dbReference type="SUPFAM" id="SSF48452">
    <property type="entry name" value="TPR-like"/>
    <property type="match status" value="1"/>
</dbReference>
<evidence type="ECO:0000259" key="8">
    <source>
        <dbReference type="Pfam" id="PF14322"/>
    </source>
</evidence>
<comment type="subcellular location">
    <subcellularLocation>
        <location evidence="1">Cell outer membrane</location>
    </subcellularLocation>
</comment>
<feature type="signal peptide" evidence="6">
    <location>
        <begin position="1"/>
        <end position="24"/>
    </location>
</feature>
<gene>
    <name evidence="9" type="ORF">HMPREF1535_01645</name>
</gene>
<dbReference type="Proteomes" id="UP000033047">
    <property type="component" value="Unassembled WGS sequence"/>
</dbReference>
<keyword evidence="3 6" id="KW-0732">Signal</keyword>
<dbReference type="STRING" id="927665.HMPREF1535_01645"/>
<dbReference type="AlphaFoldDB" id="A0A0F5JGX7"/>
<evidence type="ECO:0000256" key="2">
    <source>
        <dbReference type="ARBA" id="ARBA00006275"/>
    </source>
</evidence>
<feature type="domain" description="SusD-like N-terminal" evidence="8">
    <location>
        <begin position="113"/>
        <end position="243"/>
    </location>
</feature>
<feature type="chain" id="PRO_5002489332" description="RagB/SusD domain-containing protein" evidence="6">
    <location>
        <begin position="25"/>
        <end position="553"/>
    </location>
</feature>
<reference evidence="9 10" key="1">
    <citation type="submission" date="2013-04" db="EMBL/GenBank/DDBJ databases">
        <title>The Genome Sequence of Parabacteroides goldsteinii DSM 19448.</title>
        <authorList>
            <consortium name="The Broad Institute Genomics Platform"/>
            <person name="Earl A."/>
            <person name="Ward D."/>
            <person name="Feldgarden M."/>
            <person name="Gevers D."/>
            <person name="Martens E."/>
            <person name="Sakamoto M."/>
            <person name="Benno Y."/>
            <person name="Song Y."/>
            <person name="Liu C."/>
            <person name="Lee J."/>
            <person name="Bolanos M."/>
            <person name="Vaisanen M.L."/>
            <person name="Finegold S.M."/>
            <person name="Walker B."/>
            <person name="Young S."/>
            <person name="Zeng Q."/>
            <person name="Gargeya S."/>
            <person name="Fitzgerald M."/>
            <person name="Haas B."/>
            <person name="Abouelleil A."/>
            <person name="Allen A.W."/>
            <person name="Alvarado L."/>
            <person name="Arachchi H.M."/>
            <person name="Berlin A.M."/>
            <person name="Chapman S.B."/>
            <person name="Gainer-Dewar J."/>
            <person name="Goldberg J."/>
            <person name="Griggs A."/>
            <person name="Gujja S."/>
            <person name="Hansen M."/>
            <person name="Howarth C."/>
            <person name="Imamovic A."/>
            <person name="Ireland A."/>
            <person name="Larimer J."/>
            <person name="McCowan C."/>
            <person name="Murphy C."/>
            <person name="Pearson M."/>
            <person name="Poon T.W."/>
            <person name="Priest M."/>
            <person name="Roberts A."/>
            <person name="Saif S."/>
            <person name="Shea T."/>
            <person name="Sisk P."/>
            <person name="Sykes S."/>
            <person name="Wortman J."/>
            <person name="Nusbaum C."/>
            <person name="Birren B."/>
        </authorList>
    </citation>
    <scope>NUCLEOTIDE SEQUENCE [LARGE SCALE GENOMIC DNA]</scope>
    <source>
        <strain evidence="9 10">DSM 19448</strain>
    </source>
</reference>
<feature type="domain" description="RagB/SusD" evidence="7">
    <location>
        <begin position="383"/>
        <end position="549"/>
    </location>
</feature>
<dbReference type="GO" id="GO:0009279">
    <property type="term" value="C:cell outer membrane"/>
    <property type="evidence" value="ECO:0007669"/>
    <property type="project" value="UniProtKB-SubCell"/>
</dbReference>
<protein>
    <recommendedName>
        <fullName evidence="11">RagB/SusD domain-containing protein</fullName>
    </recommendedName>
</protein>
<evidence type="ECO:0000256" key="5">
    <source>
        <dbReference type="ARBA" id="ARBA00023237"/>
    </source>
</evidence>
<dbReference type="InterPro" id="IPR012944">
    <property type="entry name" value="SusD_RagB_dom"/>
</dbReference>
<evidence type="ECO:0000256" key="4">
    <source>
        <dbReference type="ARBA" id="ARBA00023136"/>
    </source>
</evidence>
<proteinExistence type="inferred from homology"/>
<evidence type="ECO:0000259" key="7">
    <source>
        <dbReference type="Pfam" id="PF07980"/>
    </source>
</evidence>
<dbReference type="Pfam" id="PF14322">
    <property type="entry name" value="SusD-like_3"/>
    <property type="match status" value="1"/>
</dbReference>
<sequence>MKRIYKNMKFVAVALLAFSLSNCNDELTTNSSTDIDENTILGSTTGLNMALNSAYKYLLMGEQGGSSQNDACYAGVTGLCMYYDLPGADIMSTKNYGGSVEDSYRLTEGRTQAAGDYSKRIWTNMYKIINQANIIIDALPEASGDESEKPVIKGQCLAMRGISYFNLLLNYQQTYAIAKDKRGVILRTSSNEPDSKGFSTVEECYKQVLDDLTAAKSLLASYDREEQWKLNVDVVSGYLARVYQVMGDWDKALAEAKSVYDKYNTLMSKEEWCSGFDNLLSDGCKEVIWGLNFTNLSNISSNTEFNYWYNQDPSYGEGMTDGPIYSFINLFVDDKFVQLFDETDFRGSKCTKTESVTDDDVKSVMFWHRTANGDKEIAAKWAYNKFKYYGDANGAPQGHTYPEFSLMRSAEMLLIMAEAEANLNNTANALTYLNTLQSARNVAKPTTTTAKTELLESIYVERRKELLGEGVTGMYDLLRLQKPLYRYGATASNPAGHFSLGMTYLDNYNAADAEPYGYLPSNDYRFLCQIPQLEFTNNDAIDASKDQNPFRGQ</sequence>
<dbReference type="RefSeq" id="WP_009860562.1">
    <property type="nucleotide sequence ID" value="NZ_KQ033912.1"/>
</dbReference>
<dbReference type="InterPro" id="IPR033985">
    <property type="entry name" value="SusD-like_N"/>
</dbReference>
<accession>A0A0F5JGX7</accession>
<dbReference type="EMBL" id="AQHV01000010">
    <property type="protein sequence ID" value="KKB56993.1"/>
    <property type="molecule type" value="Genomic_DNA"/>
</dbReference>
<keyword evidence="4" id="KW-0472">Membrane</keyword>
<evidence type="ECO:0000313" key="9">
    <source>
        <dbReference type="EMBL" id="KKB56993.1"/>
    </source>
</evidence>
<dbReference type="Pfam" id="PF07980">
    <property type="entry name" value="SusD_RagB"/>
    <property type="match status" value="1"/>
</dbReference>